<proteinExistence type="predicted"/>
<name>Q1ILS7_KORVE</name>
<dbReference type="STRING" id="204669.Acid345_3172"/>
<dbReference type="AlphaFoldDB" id="Q1ILS7"/>
<keyword evidence="2" id="KW-1185">Reference proteome</keyword>
<dbReference type="HOGENOM" id="CLU_1711926_0_0_0"/>
<dbReference type="eggNOG" id="ENOG5032NVS">
    <property type="taxonomic scope" value="Bacteria"/>
</dbReference>
<evidence type="ECO:0000313" key="2">
    <source>
        <dbReference type="Proteomes" id="UP000002432"/>
    </source>
</evidence>
<dbReference type="RefSeq" id="WP_011523972.1">
    <property type="nucleotide sequence ID" value="NC_008009.1"/>
</dbReference>
<dbReference type="OrthoDB" id="7867527at2"/>
<gene>
    <name evidence="1" type="ordered locus">Acid345_3172</name>
</gene>
<dbReference type="EMBL" id="CP000360">
    <property type="protein sequence ID" value="ABF42173.1"/>
    <property type="molecule type" value="Genomic_DNA"/>
</dbReference>
<reference evidence="1 2" key="1">
    <citation type="journal article" date="2009" name="Appl. Environ. Microbiol.">
        <title>Three genomes from the phylum Acidobacteria provide insight into the lifestyles of these microorganisms in soils.</title>
        <authorList>
            <person name="Ward N.L."/>
            <person name="Challacombe J.F."/>
            <person name="Janssen P.H."/>
            <person name="Henrissat B."/>
            <person name="Coutinho P.M."/>
            <person name="Wu M."/>
            <person name="Xie G."/>
            <person name="Haft D.H."/>
            <person name="Sait M."/>
            <person name="Badger J."/>
            <person name="Barabote R.D."/>
            <person name="Bradley B."/>
            <person name="Brettin T.S."/>
            <person name="Brinkac L.M."/>
            <person name="Bruce D."/>
            <person name="Creasy T."/>
            <person name="Daugherty S.C."/>
            <person name="Davidsen T.M."/>
            <person name="DeBoy R.T."/>
            <person name="Detter J.C."/>
            <person name="Dodson R.J."/>
            <person name="Durkin A.S."/>
            <person name="Ganapathy A."/>
            <person name="Gwinn-Giglio M."/>
            <person name="Han C.S."/>
            <person name="Khouri H."/>
            <person name="Kiss H."/>
            <person name="Kothari S.P."/>
            <person name="Madupu R."/>
            <person name="Nelson K.E."/>
            <person name="Nelson W.C."/>
            <person name="Paulsen I."/>
            <person name="Penn K."/>
            <person name="Ren Q."/>
            <person name="Rosovitz M.J."/>
            <person name="Selengut J.D."/>
            <person name="Shrivastava S."/>
            <person name="Sullivan S.A."/>
            <person name="Tapia R."/>
            <person name="Thompson L.S."/>
            <person name="Watkins K.L."/>
            <person name="Yang Q."/>
            <person name="Yu C."/>
            <person name="Zafar N."/>
            <person name="Zhou L."/>
            <person name="Kuske C.R."/>
        </authorList>
    </citation>
    <scope>NUCLEOTIDE SEQUENCE [LARGE SCALE GENOMIC DNA]</scope>
    <source>
        <strain evidence="1 2">Ellin345</strain>
    </source>
</reference>
<dbReference type="KEGG" id="aba:Acid345_3172"/>
<accession>Q1ILS7</accession>
<sequence length="148" mass="14916">MTLAARSPISDVVSFARASDHATATAGGTGDATQVTGQIIDRATYGYPQSATAVIEYKAVLAAAATLSYAYTIEHSDASDMSGAATLASATSTLQDTGGGGGTTQRGVLAIPLNLGPAKRYLRVKFTPDLSAGSVDTLENAAVLAFGN</sequence>
<organism evidence="1 2">
    <name type="scientific">Koribacter versatilis (strain Ellin345)</name>
    <dbReference type="NCBI Taxonomy" id="204669"/>
    <lineage>
        <taxon>Bacteria</taxon>
        <taxon>Pseudomonadati</taxon>
        <taxon>Acidobacteriota</taxon>
        <taxon>Terriglobia</taxon>
        <taxon>Terriglobales</taxon>
        <taxon>Candidatus Korobacteraceae</taxon>
        <taxon>Candidatus Korobacter</taxon>
    </lineage>
</organism>
<evidence type="ECO:0000313" key="1">
    <source>
        <dbReference type="EMBL" id="ABF42173.1"/>
    </source>
</evidence>
<dbReference type="EnsemblBacteria" id="ABF42173">
    <property type="protein sequence ID" value="ABF42173"/>
    <property type="gene ID" value="Acid345_3172"/>
</dbReference>
<protein>
    <submittedName>
        <fullName evidence="1">Uncharacterized protein</fullName>
    </submittedName>
</protein>
<dbReference type="Proteomes" id="UP000002432">
    <property type="component" value="Chromosome"/>
</dbReference>